<dbReference type="PANTHER" id="PTHR33048">
    <property type="entry name" value="PTH11-LIKE INTEGRAL MEMBRANE PROTEIN (AFU_ORTHOLOGUE AFUA_5G11245)"/>
    <property type="match status" value="1"/>
</dbReference>
<keyword evidence="4 7" id="KW-0472">Membrane</keyword>
<dbReference type="PANTHER" id="PTHR33048:SF129">
    <property type="entry name" value="INTEGRAL MEMBRANE PROTEIN-RELATED"/>
    <property type="match status" value="1"/>
</dbReference>
<evidence type="ECO:0000313" key="10">
    <source>
        <dbReference type="Proteomes" id="UP001610432"/>
    </source>
</evidence>
<evidence type="ECO:0000256" key="2">
    <source>
        <dbReference type="ARBA" id="ARBA00022692"/>
    </source>
</evidence>
<protein>
    <recommendedName>
        <fullName evidence="8">Rhodopsin domain-containing protein</fullName>
    </recommendedName>
</protein>
<dbReference type="GeneID" id="98150696"/>
<comment type="similarity">
    <text evidence="5">Belongs to the SAT4 family.</text>
</comment>
<evidence type="ECO:0000256" key="6">
    <source>
        <dbReference type="SAM" id="MobiDB-lite"/>
    </source>
</evidence>
<evidence type="ECO:0000256" key="7">
    <source>
        <dbReference type="SAM" id="Phobius"/>
    </source>
</evidence>
<feature type="transmembrane region" description="Helical" evidence="7">
    <location>
        <begin position="54"/>
        <end position="75"/>
    </location>
</feature>
<proteinExistence type="inferred from homology"/>
<dbReference type="EMBL" id="JBFXLQ010000002">
    <property type="protein sequence ID" value="KAL2871903.1"/>
    <property type="molecule type" value="Genomic_DNA"/>
</dbReference>
<keyword evidence="10" id="KW-1185">Reference proteome</keyword>
<organism evidence="9 10">
    <name type="scientific">Aspergillus lucknowensis</name>
    <dbReference type="NCBI Taxonomy" id="176173"/>
    <lineage>
        <taxon>Eukaryota</taxon>
        <taxon>Fungi</taxon>
        <taxon>Dikarya</taxon>
        <taxon>Ascomycota</taxon>
        <taxon>Pezizomycotina</taxon>
        <taxon>Eurotiomycetes</taxon>
        <taxon>Eurotiomycetidae</taxon>
        <taxon>Eurotiales</taxon>
        <taxon>Aspergillaceae</taxon>
        <taxon>Aspergillus</taxon>
        <taxon>Aspergillus subgen. Nidulantes</taxon>
    </lineage>
</organism>
<comment type="subcellular location">
    <subcellularLocation>
        <location evidence="1">Membrane</location>
        <topology evidence="1">Multi-pass membrane protein</topology>
    </subcellularLocation>
</comment>
<comment type="caution">
    <text evidence="9">The sequence shown here is derived from an EMBL/GenBank/DDBJ whole genome shotgun (WGS) entry which is preliminary data.</text>
</comment>
<keyword evidence="2 7" id="KW-0812">Transmembrane</keyword>
<evidence type="ECO:0000256" key="4">
    <source>
        <dbReference type="ARBA" id="ARBA00023136"/>
    </source>
</evidence>
<feature type="region of interest" description="Disordered" evidence="6">
    <location>
        <begin position="370"/>
        <end position="412"/>
    </location>
</feature>
<feature type="domain" description="Rhodopsin" evidence="8">
    <location>
        <begin position="52"/>
        <end position="227"/>
    </location>
</feature>
<evidence type="ECO:0000259" key="8">
    <source>
        <dbReference type="Pfam" id="PF20684"/>
    </source>
</evidence>
<dbReference type="InterPro" id="IPR052337">
    <property type="entry name" value="SAT4-like"/>
</dbReference>
<evidence type="ECO:0000256" key="1">
    <source>
        <dbReference type="ARBA" id="ARBA00004141"/>
    </source>
</evidence>
<dbReference type="Proteomes" id="UP001610432">
    <property type="component" value="Unassembled WGS sequence"/>
</dbReference>
<feature type="transmembrane region" description="Helical" evidence="7">
    <location>
        <begin position="12"/>
        <end position="34"/>
    </location>
</feature>
<evidence type="ECO:0000313" key="9">
    <source>
        <dbReference type="EMBL" id="KAL2871903.1"/>
    </source>
</evidence>
<dbReference type="InterPro" id="IPR049326">
    <property type="entry name" value="Rhodopsin_dom_fungi"/>
</dbReference>
<reference evidence="9 10" key="1">
    <citation type="submission" date="2024-07" db="EMBL/GenBank/DDBJ databases">
        <title>Section-level genome sequencing and comparative genomics of Aspergillus sections Usti and Cavernicolus.</title>
        <authorList>
            <consortium name="Lawrence Berkeley National Laboratory"/>
            <person name="Nybo J.L."/>
            <person name="Vesth T.C."/>
            <person name="Theobald S."/>
            <person name="Frisvad J.C."/>
            <person name="Larsen T.O."/>
            <person name="Kjaerboelling I."/>
            <person name="Rothschild-Mancinelli K."/>
            <person name="Lyhne E.K."/>
            <person name="Kogle M.E."/>
            <person name="Barry K."/>
            <person name="Clum A."/>
            <person name="Na H."/>
            <person name="Ledsgaard L."/>
            <person name="Lin J."/>
            <person name="Lipzen A."/>
            <person name="Kuo A."/>
            <person name="Riley R."/>
            <person name="Mondo S."/>
            <person name="Labutti K."/>
            <person name="Haridas S."/>
            <person name="Pangalinan J."/>
            <person name="Salamov A.A."/>
            <person name="Simmons B.A."/>
            <person name="Magnuson J.K."/>
            <person name="Chen J."/>
            <person name="Drula E."/>
            <person name="Henrissat B."/>
            <person name="Wiebenga A."/>
            <person name="Lubbers R.J."/>
            <person name="Gomes A.C."/>
            <person name="Macurrencykelacurrency M.R."/>
            <person name="Stajich J."/>
            <person name="Grigoriev I.V."/>
            <person name="Mortensen U.H."/>
            <person name="De Vries R.P."/>
            <person name="Baker S.E."/>
            <person name="Andersen M.R."/>
        </authorList>
    </citation>
    <scope>NUCLEOTIDE SEQUENCE [LARGE SCALE GENOMIC DNA]</scope>
    <source>
        <strain evidence="9 10">CBS 449.75</strain>
    </source>
</reference>
<dbReference type="Pfam" id="PF20684">
    <property type="entry name" value="Fung_rhodopsin"/>
    <property type="match status" value="1"/>
</dbReference>
<gene>
    <name evidence="9" type="ORF">BJX67DRAFT_91842</name>
</gene>
<feature type="compositionally biased region" description="Gly residues" evidence="6">
    <location>
        <begin position="388"/>
        <end position="405"/>
    </location>
</feature>
<accession>A0ABR4M5Q3</accession>
<evidence type="ECO:0000256" key="3">
    <source>
        <dbReference type="ARBA" id="ARBA00022989"/>
    </source>
</evidence>
<name>A0ABR4M5Q3_9EURO</name>
<dbReference type="RefSeq" id="XP_070890882.1">
    <property type="nucleotide sequence ID" value="XM_071035624.1"/>
</dbReference>
<feature type="transmembrane region" description="Helical" evidence="7">
    <location>
        <begin position="103"/>
        <end position="125"/>
    </location>
</feature>
<evidence type="ECO:0000256" key="5">
    <source>
        <dbReference type="ARBA" id="ARBA00038359"/>
    </source>
</evidence>
<feature type="transmembrane region" description="Helical" evidence="7">
    <location>
        <begin position="137"/>
        <end position="159"/>
    </location>
</feature>
<keyword evidence="3 7" id="KW-1133">Transmembrane helix</keyword>
<sequence length="433" mass="47064">MMSPQAEGANYGVPHVNACWALTALASVALIFRYTVKAWAGWILPRVSSPTRVWGAEDLLFVIGYAFDIAHIVLIQKSLDYGLGRHLWFLTDAQRIGAMKYDFLSQPLAVTASMFSRCGMTWFLYTCFNSADKHIRIAIIVGMVIQIIANSVTVLQIVLQCGPNPYRVTNRAAYFHYMWDGIPTDGSVACNSPNVQTTIGFVQGGFNTAVDFALTVLSAMQLWQFSIRAIDGTPSNGNSFLARFKRMPKQARNRRIWQTLILSGPLALSGCASIVKTYLLKSLGERNDFTHNIIPFILWVKIENYSILLATCGPVIRLFVRVVFDKKSSSKWGYWTSGPANQYGRGLDLDGQSHTQNQGSVVMSVFADKGDTGSSRARGGTRTSDGGVSYGGGGGDSGSSPGGVRGVTVKTDITVQVDEDGASTAGLVRSGYS</sequence>